<dbReference type="EMBL" id="CAIIXF020000002">
    <property type="protein sequence ID" value="CAH1776424.1"/>
    <property type="molecule type" value="Genomic_DNA"/>
</dbReference>
<dbReference type="OrthoDB" id="6086648at2759"/>
<dbReference type="GO" id="GO:0046373">
    <property type="term" value="P:L-arabinose metabolic process"/>
    <property type="evidence" value="ECO:0007669"/>
    <property type="project" value="InterPro"/>
</dbReference>
<dbReference type="Proteomes" id="UP000749559">
    <property type="component" value="Unassembled WGS sequence"/>
</dbReference>
<feature type="non-terminal residue" evidence="1">
    <location>
        <position position="1"/>
    </location>
</feature>
<keyword evidence="2" id="KW-1185">Reference proteome</keyword>
<dbReference type="InterPro" id="IPR036195">
    <property type="entry name" value="AbfB_ABD_sf"/>
</dbReference>
<proteinExistence type="predicted"/>
<accession>A0A8J1XKY9</accession>
<gene>
    <name evidence="1" type="ORF">OFUS_LOCUS3599</name>
</gene>
<sequence length="451" mass="49721">GWVSVALILCTLATLTESSVIGTSVAIRAKNLPKYALYARENMQVWSDPPTNNELVLWTIKSPGNTLVADTVSLEYKARPGYFLRSFNGYLSIENESAGAVDWAHASTFRLLKDEYFPGTYAIESAANAKHVRHVGGRGMTWVVENTDVFKNEASFFLVPESYPIHAMGGSVQDLGINIAGTDLMIFTTLNIEAHGEILEWQYYAENTNPFWAGIWRPLVDGGYELVGKNEIVPAGTGYQSYKVPFGQTISVRPGDVTGRHTAGQTNLAYASSESEYITKNIQDNSLPIGKIITGTKQCCRMLPLMALSQPAAPIVYNTKHGDGPLMERKTYIITDGQLDTCVDIKTGITLKFDEDNSGYSEYNIVVYTRGFRDCVSNTSHVYQETTITGDFIGSYKTCDFLDSKSLETSSGYVTGCMWSCGCEANVCSKGYVSIFAKTTLCEVYIKYQNL</sequence>
<name>A0A8J1XKY9_OWEFU</name>
<dbReference type="Gene3D" id="2.80.10.50">
    <property type="match status" value="1"/>
</dbReference>
<evidence type="ECO:0000313" key="2">
    <source>
        <dbReference type="Proteomes" id="UP000749559"/>
    </source>
</evidence>
<dbReference type="AlphaFoldDB" id="A0A8J1XKY9"/>
<comment type="caution">
    <text evidence="1">The sequence shown here is derived from an EMBL/GenBank/DDBJ whole genome shotgun (WGS) entry which is preliminary data.</text>
</comment>
<reference evidence="1" key="1">
    <citation type="submission" date="2022-03" db="EMBL/GenBank/DDBJ databases">
        <authorList>
            <person name="Martin C."/>
        </authorList>
    </citation>
    <scope>NUCLEOTIDE SEQUENCE</scope>
</reference>
<dbReference type="GO" id="GO:0046556">
    <property type="term" value="F:alpha-L-arabinofuranosidase activity"/>
    <property type="evidence" value="ECO:0007669"/>
    <property type="project" value="InterPro"/>
</dbReference>
<dbReference type="SUPFAM" id="SSF110221">
    <property type="entry name" value="AbfB domain"/>
    <property type="match status" value="1"/>
</dbReference>
<organism evidence="1 2">
    <name type="scientific">Owenia fusiformis</name>
    <name type="common">Polychaete worm</name>
    <dbReference type="NCBI Taxonomy" id="6347"/>
    <lineage>
        <taxon>Eukaryota</taxon>
        <taxon>Metazoa</taxon>
        <taxon>Spiralia</taxon>
        <taxon>Lophotrochozoa</taxon>
        <taxon>Annelida</taxon>
        <taxon>Polychaeta</taxon>
        <taxon>Sedentaria</taxon>
        <taxon>Canalipalpata</taxon>
        <taxon>Sabellida</taxon>
        <taxon>Oweniida</taxon>
        <taxon>Oweniidae</taxon>
        <taxon>Owenia</taxon>
    </lineage>
</organism>
<evidence type="ECO:0000313" key="1">
    <source>
        <dbReference type="EMBL" id="CAH1776424.1"/>
    </source>
</evidence>
<protein>
    <submittedName>
        <fullName evidence="1">Uncharacterized protein</fullName>
    </submittedName>
</protein>